<gene>
    <name evidence="1" type="ORF">LOK49_LG04G01335</name>
</gene>
<organism evidence="1 2">
    <name type="scientific">Camellia lanceoleosa</name>
    <dbReference type="NCBI Taxonomy" id="1840588"/>
    <lineage>
        <taxon>Eukaryota</taxon>
        <taxon>Viridiplantae</taxon>
        <taxon>Streptophyta</taxon>
        <taxon>Embryophyta</taxon>
        <taxon>Tracheophyta</taxon>
        <taxon>Spermatophyta</taxon>
        <taxon>Magnoliopsida</taxon>
        <taxon>eudicotyledons</taxon>
        <taxon>Gunneridae</taxon>
        <taxon>Pentapetalae</taxon>
        <taxon>asterids</taxon>
        <taxon>Ericales</taxon>
        <taxon>Theaceae</taxon>
        <taxon>Camellia</taxon>
    </lineage>
</organism>
<dbReference type="EMBL" id="CM045759">
    <property type="protein sequence ID" value="KAI8017472.1"/>
    <property type="molecule type" value="Genomic_DNA"/>
</dbReference>
<reference evidence="1 2" key="1">
    <citation type="journal article" date="2022" name="Plant J.">
        <title>Chromosome-level genome of Camellia lanceoleosa provides a valuable resource for understanding genome evolution and self-incompatibility.</title>
        <authorList>
            <person name="Gong W."/>
            <person name="Xiao S."/>
            <person name="Wang L."/>
            <person name="Liao Z."/>
            <person name="Chang Y."/>
            <person name="Mo W."/>
            <person name="Hu G."/>
            <person name="Li W."/>
            <person name="Zhao G."/>
            <person name="Zhu H."/>
            <person name="Hu X."/>
            <person name="Ji K."/>
            <person name="Xiang X."/>
            <person name="Song Q."/>
            <person name="Yuan D."/>
            <person name="Jin S."/>
            <person name="Zhang L."/>
        </authorList>
    </citation>
    <scope>NUCLEOTIDE SEQUENCE [LARGE SCALE GENOMIC DNA]</scope>
    <source>
        <strain evidence="1">SQ_2022a</strain>
    </source>
</reference>
<protein>
    <submittedName>
        <fullName evidence="1">Pentatricopeptide repeat-containing protein</fullName>
    </submittedName>
</protein>
<sequence>MLTIFKRSNTNPNNLWVLIRTYCATGSNSNPNNLYSRISPLENPNLSIVSVLHQWVQEGQKVRAFELRRIIRDLRGRKRYTHALEVRFLNSSS</sequence>
<comment type="caution">
    <text evidence="1">The sequence shown here is derived from an EMBL/GenBank/DDBJ whole genome shotgun (WGS) entry which is preliminary data.</text>
</comment>
<dbReference type="Proteomes" id="UP001060215">
    <property type="component" value="Chromosome 2"/>
</dbReference>
<name>A0ACC0HYD9_9ERIC</name>
<keyword evidence="2" id="KW-1185">Reference proteome</keyword>
<evidence type="ECO:0000313" key="2">
    <source>
        <dbReference type="Proteomes" id="UP001060215"/>
    </source>
</evidence>
<evidence type="ECO:0000313" key="1">
    <source>
        <dbReference type="EMBL" id="KAI8017472.1"/>
    </source>
</evidence>
<accession>A0ACC0HYD9</accession>
<proteinExistence type="predicted"/>